<evidence type="ECO:0000256" key="3">
    <source>
        <dbReference type="ARBA" id="ARBA00023172"/>
    </source>
</evidence>
<dbReference type="SUPFAM" id="SSF56349">
    <property type="entry name" value="DNA breaking-rejoining enzymes"/>
    <property type="match status" value="1"/>
</dbReference>
<dbReference type="InterPro" id="IPR010998">
    <property type="entry name" value="Integrase_recombinase_N"/>
</dbReference>
<evidence type="ECO:0000313" key="9">
    <source>
        <dbReference type="Proteomes" id="UP001595925"/>
    </source>
</evidence>
<dbReference type="CDD" id="cd00397">
    <property type="entry name" value="DNA_BRE_C"/>
    <property type="match status" value="1"/>
</dbReference>
<dbReference type="Gene3D" id="1.10.443.10">
    <property type="entry name" value="Intergrase catalytic core"/>
    <property type="match status" value="1"/>
</dbReference>
<keyword evidence="9" id="KW-1185">Reference proteome</keyword>
<keyword evidence="3" id="KW-0233">DNA recombination</keyword>
<organism evidence="8 9">
    <name type="scientific">Saliphagus infecundisoli</name>
    <dbReference type="NCBI Taxonomy" id="1849069"/>
    <lineage>
        <taxon>Archaea</taxon>
        <taxon>Methanobacteriati</taxon>
        <taxon>Methanobacteriota</taxon>
        <taxon>Stenosarchaea group</taxon>
        <taxon>Halobacteria</taxon>
        <taxon>Halobacteriales</taxon>
        <taxon>Natrialbaceae</taxon>
        <taxon>Saliphagus</taxon>
    </lineage>
</organism>
<evidence type="ECO:0000256" key="4">
    <source>
        <dbReference type="PROSITE-ProRule" id="PRU01248"/>
    </source>
</evidence>
<feature type="domain" description="Core-binding (CB)" evidence="7">
    <location>
        <begin position="42"/>
        <end position="129"/>
    </location>
</feature>
<dbReference type="InterPro" id="IPR013762">
    <property type="entry name" value="Integrase-like_cat_sf"/>
</dbReference>
<sequence length="361" mass="41550">MSELCGVTLKHREGDCTNKAKHPDGKCGIHSEHTDFQSHGPDIQDEDIERFLTRERRRIASATYGTRISGLRAFEEWRELEGPSDVRDIGEIEIENFCIWATSSEGRGAAESTVDKYAQQVSKFYQYLKKRGDVIDNPVPDADLGLNPESEMSKQLKEDDGYVAMSAEEYDRFKEHLPAPTVRNQLIFQVLWDCGLRPIEATEIEYTEDIDREHREIRVRSSKTGSNRVVFYGETVDTLLKIWLDRGERKRCITANSSPYLFISPQSEQLNRNSINEIFREAATEADILEEPVYTDGNGNPRHRLSPYSLRHGFAERMIEQEVDLETLRDVMGHTNIETTKQYVNPDKETRRNKVQTALDD</sequence>
<dbReference type="Pfam" id="PF00589">
    <property type="entry name" value="Phage_integrase"/>
    <property type="match status" value="1"/>
</dbReference>
<evidence type="ECO:0000256" key="1">
    <source>
        <dbReference type="ARBA" id="ARBA00022908"/>
    </source>
</evidence>
<dbReference type="PANTHER" id="PTHR30349">
    <property type="entry name" value="PHAGE INTEGRASE-RELATED"/>
    <property type="match status" value="1"/>
</dbReference>
<gene>
    <name evidence="8" type="ORF">ACFPFO_20640</name>
</gene>
<feature type="region of interest" description="Disordered" evidence="5">
    <location>
        <begin position="19"/>
        <end position="42"/>
    </location>
</feature>
<dbReference type="InterPro" id="IPR011010">
    <property type="entry name" value="DNA_brk_join_enz"/>
</dbReference>
<evidence type="ECO:0000256" key="2">
    <source>
        <dbReference type="ARBA" id="ARBA00023125"/>
    </source>
</evidence>
<name>A0ABD5QK80_9EURY</name>
<dbReference type="GO" id="GO:0006310">
    <property type="term" value="P:DNA recombination"/>
    <property type="evidence" value="ECO:0007669"/>
    <property type="project" value="UniProtKB-KW"/>
</dbReference>
<dbReference type="AlphaFoldDB" id="A0ABD5QK80"/>
<reference evidence="8 9" key="1">
    <citation type="journal article" date="2019" name="Int. J. Syst. Evol. Microbiol.">
        <title>The Global Catalogue of Microorganisms (GCM) 10K type strain sequencing project: providing services to taxonomists for standard genome sequencing and annotation.</title>
        <authorList>
            <consortium name="The Broad Institute Genomics Platform"/>
            <consortium name="The Broad Institute Genome Sequencing Center for Infectious Disease"/>
            <person name="Wu L."/>
            <person name="Ma J."/>
        </authorList>
    </citation>
    <scope>NUCLEOTIDE SEQUENCE [LARGE SCALE GENOMIC DNA]</scope>
    <source>
        <strain evidence="8 9">CGMCC 1.15824</strain>
    </source>
</reference>
<dbReference type="InterPro" id="IPR044068">
    <property type="entry name" value="CB"/>
</dbReference>
<accession>A0ABD5QK80</accession>
<proteinExistence type="predicted"/>
<dbReference type="PANTHER" id="PTHR30349:SF41">
    <property type="entry name" value="INTEGRASE_RECOMBINASE PROTEIN MJ0367-RELATED"/>
    <property type="match status" value="1"/>
</dbReference>
<dbReference type="InterPro" id="IPR002104">
    <property type="entry name" value="Integrase_catalytic"/>
</dbReference>
<feature type="compositionally biased region" description="Basic and acidic residues" evidence="5">
    <location>
        <begin position="19"/>
        <end position="36"/>
    </location>
</feature>
<feature type="domain" description="Tyr recombinase" evidence="6">
    <location>
        <begin position="160"/>
        <end position="356"/>
    </location>
</feature>
<dbReference type="PROSITE" id="PS51898">
    <property type="entry name" value="TYR_RECOMBINASE"/>
    <property type="match status" value="1"/>
</dbReference>
<evidence type="ECO:0000313" key="8">
    <source>
        <dbReference type="EMBL" id="MFC4990108.1"/>
    </source>
</evidence>
<evidence type="ECO:0000256" key="5">
    <source>
        <dbReference type="SAM" id="MobiDB-lite"/>
    </source>
</evidence>
<keyword evidence="1" id="KW-0229">DNA integration</keyword>
<dbReference type="GO" id="GO:0015074">
    <property type="term" value="P:DNA integration"/>
    <property type="evidence" value="ECO:0007669"/>
    <property type="project" value="UniProtKB-KW"/>
</dbReference>
<dbReference type="EMBL" id="JBHSJG010000063">
    <property type="protein sequence ID" value="MFC4990108.1"/>
    <property type="molecule type" value="Genomic_DNA"/>
</dbReference>
<dbReference type="Gene3D" id="1.10.150.130">
    <property type="match status" value="1"/>
</dbReference>
<comment type="caution">
    <text evidence="8">The sequence shown here is derived from an EMBL/GenBank/DDBJ whole genome shotgun (WGS) entry which is preliminary data.</text>
</comment>
<keyword evidence="2 4" id="KW-0238">DNA-binding</keyword>
<dbReference type="RefSeq" id="WP_224828794.1">
    <property type="nucleotide sequence ID" value="NZ_JAIVEF010000010.1"/>
</dbReference>
<evidence type="ECO:0000259" key="6">
    <source>
        <dbReference type="PROSITE" id="PS51898"/>
    </source>
</evidence>
<dbReference type="Proteomes" id="UP001595925">
    <property type="component" value="Unassembled WGS sequence"/>
</dbReference>
<dbReference type="InterPro" id="IPR050090">
    <property type="entry name" value="Tyrosine_recombinase_XerCD"/>
</dbReference>
<dbReference type="GO" id="GO:0003677">
    <property type="term" value="F:DNA binding"/>
    <property type="evidence" value="ECO:0007669"/>
    <property type="project" value="UniProtKB-UniRule"/>
</dbReference>
<dbReference type="PROSITE" id="PS51900">
    <property type="entry name" value="CB"/>
    <property type="match status" value="1"/>
</dbReference>
<protein>
    <submittedName>
        <fullName evidence="8">Tyrosine-type recombinase/integrase</fullName>
    </submittedName>
</protein>
<evidence type="ECO:0000259" key="7">
    <source>
        <dbReference type="PROSITE" id="PS51900"/>
    </source>
</evidence>